<name>D6RMY2_COPC7</name>
<keyword evidence="1" id="KW-1133">Transmembrane helix</keyword>
<keyword evidence="1" id="KW-0812">Transmembrane</keyword>
<dbReference type="Proteomes" id="UP000001861">
    <property type="component" value="Unassembled WGS sequence"/>
</dbReference>
<reference evidence="2 3" key="1">
    <citation type="journal article" date="2010" name="Proc. Natl. Acad. Sci. U.S.A.">
        <title>Insights into evolution of multicellular fungi from the assembled chromosomes of the mushroom Coprinopsis cinerea (Coprinus cinereus).</title>
        <authorList>
            <person name="Stajich J.E."/>
            <person name="Wilke S.K."/>
            <person name="Ahren D."/>
            <person name="Au C.H."/>
            <person name="Birren B.W."/>
            <person name="Borodovsky M."/>
            <person name="Burns C."/>
            <person name="Canback B."/>
            <person name="Casselton L.A."/>
            <person name="Cheng C.K."/>
            <person name="Deng J."/>
            <person name="Dietrich F.S."/>
            <person name="Fargo D.C."/>
            <person name="Farman M.L."/>
            <person name="Gathman A.C."/>
            <person name="Goldberg J."/>
            <person name="Guigo R."/>
            <person name="Hoegger P.J."/>
            <person name="Hooker J.B."/>
            <person name="Huggins A."/>
            <person name="James T.Y."/>
            <person name="Kamada T."/>
            <person name="Kilaru S."/>
            <person name="Kodira C."/>
            <person name="Kues U."/>
            <person name="Kupfer D."/>
            <person name="Kwan H.S."/>
            <person name="Lomsadze A."/>
            <person name="Li W."/>
            <person name="Lilly W.W."/>
            <person name="Ma L.J."/>
            <person name="Mackey A.J."/>
            <person name="Manning G."/>
            <person name="Martin F."/>
            <person name="Muraguchi H."/>
            <person name="Natvig D.O."/>
            <person name="Palmerini H."/>
            <person name="Ramesh M.A."/>
            <person name="Rehmeyer C.J."/>
            <person name="Roe B.A."/>
            <person name="Shenoy N."/>
            <person name="Stanke M."/>
            <person name="Ter-Hovhannisyan V."/>
            <person name="Tunlid A."/>
            <person name="Velagapudi R."/>
            <person name="Vision T.J."/>
            <person name="Zeng Q."/>
            <person name="Zolan M.E."/>
            <person name="Pukkila P.J."/>
        </authorList>
    </citation>
    <scope>NUCLEOTIDE SEQUENCE [LARGE SCALE GENOMIC DNA]</scope>
    <source>
        <strain evidence="3">Okayama-7 / 130 / ATCC MYA-4618 / FGSC 9003</strain>
    </source>
</reference>
<sequence>MSDVVAFEGIAYLFFIRRTCITFLIITQLSFIAGIVASEAILFTTIIALLGAKLVYTTLVWGFVVVCVAIVLVFSGLYLKSVACVPSPWPSVIARCWFENSPPSYALYLPRTFYILLIAEVVATAVAITVGVRKHWREGSRIAVVLYRHGMIYYIALLGCTIINMVTNAPLHVSPISEIHACDTRKQTLDPHPKVGTTVTLYLSRNGDVRA</sequence>
<dbReference type="AlphaFoldDB" id="D6RMY2"/>
<proteinExistence type="predicted"/>
<dbReference type="InParanoid" id="D6RMY2"/>
<evidence type="ECO:0000256" key="1">
    <source>
        <dbReference type="SAM" id="Phobius"/>
    </source>
</evidence>
<evidence type="ECO:0000313" key="3">
    <source>
        <dbReference type="Proteomes" id="UP000001861"/>
    </source>
</evidence>
<dbReference type="OrthoDB" id="2958007at2759"/>
<feature type="transmembrane region" description="Helical" evidence="1">
    <location>
        <begin position="59"/>
        <end position="79"/>
    </location>
</feature>
<evidence type="ECO:0000313" key="2">
    <source>
        <dbReference type="EMBL" id="EFI27608.1"/>
    </source>
</evidence>
<dbReference type="GeneID" id="9379154"/>
<dbReference type="KEGG" id="cci:CC1G_14534"/>
<organism evidence="2 3">
    <name type="scientific">Coprinopsis cinerea (strain Okayama-7 / 130 / ATCC MYA-4618 / FGSC 9003)</name>
    <name type="common">Inky cap fungus</name>
    <name type="synonym">Hormographiella aspergillata</name>
    <dbReference type="NCBI Taxonomy" id="240176"/>
    <lineage>
        <taxon>Eukaryota</taxon>
        <taxon>Fungi</taxon>
        <taxon>Dikarya</taxon>
        <taxon>Basidiomycota</taxon>
        <taxon>Agaricomycotina</taxon>
        <taxon>Agaricomycetes</taxon>
        <taxon>Agaricomycetidae</taxon>
        <taxon>Agaricales</taxon>
        <taxon>Agaricineae</taxon>
        <taxon>Psathyrellaceae</taxon>
        <taxon>Coprinopsis</taxon>
    </lineage>
</organism>
<dbReference type="EMBL" id="AACS02000005">
    <property type="protein sequence ID" value="EFI27608.1"/>
    <property type="molecule type" value="Genomic_DNA"/>
</dbReference>
<evidence type="ECO:0008006" key="4">
    <source>
        <dbReference type="Google" id="ProtNLM"/>
    </source>
</evidence>
<protein>
    <recommendedName>
        <fullName evidence="4">Integral membrane protein</fullName>
    </recommendedName>
</protein>
<gene>
    <name evidence="2" type="ORF">CC1G_14534</name>
</gene>
<keyword evidence="1" id="KW-0472">Membrane</keyword>
<feature type="transmembrane region" description="Helical" evidence="1">
    <location>
        <begin position="152"/>
        <end position="171"/>
    </location>
</feature>
<keyword evidence="3" id="KW-1185">Reference proteome</keyword>
<dbReference type="RefSeq" id="XP_002911102.1">
    <property type="nucleotide sequence ID" value="XM_002911056.1"/>
</dbReference>
<dbReference type="HOGENOM" id="CLU_1304791_0_0_1"/>
<feature type="transmembrane region" description="Helical" evidence="1">
    <location>
        <begin position="21"/>
        <end position="52"/>
    </location>
</feature>
<feature type="transmembrane region" description="Helical" evidence="1">
    <location>
        <begin position="113"/>
        <end position="132"/>
    </location>
</feature>
<dbReference type="VEuPathDB" id="FungiDB:CC1G_14534"/>
<comment type="caution">
    <text evidence="2">The sequence shown here is derived from an EMBL/GenBank/DDBJ whole genome shotgun (WGS) entry which is preliminary data.</text>
</comment>
<accession>D6RMY2</accession>